<dbReference type="Gene3D" id="1.10.287.470">
    <property type="entry name" value="Helix hairpin bin"/>
    <property type="match status" value="1"/>
</dbReference>
<dbReference type="InterPro" id="IPR051909">
    <property type="entry name" value="MFP_Cation_Efflux"/>
</dbReference>
<dbReference type="PROSITE" id="PS51257">
    <property type="entry name" value="PROKAR_LIPOPROTEIN"/>
    <property type="match status" value="1"/>
</dbReference>
<name>A0ABV7YT80_9BACT</name>
<sequence length="380" mass="42385">MNNLKYIIAFVLLGTVFSCQTEKKAEEENPSEKTSGFTFTKTQLANLPVEYGDLEQVSIDHQIVANGIVDVPPDHVFMISYPVSGYISSISHNLLPGRLVKKGEVLAVIQSMELLQLEENYLNETTQREFQVLEYNRQKALLADDATAKRKLQEVESNLKLNQIKIRSFEEKLKILGINPSSLTPSKISASHQIYARNSGFIKSVNVASGKNFRPEDILFEIINTEHVHVELKVFGDDMNSVKEGQNVVFKDKETNKDVIGKVYLIDKMVDVAQKSLNIHVHIEDERYESSLKPGQFLSGAILIKSKPVTAIKESAILINSEGKYGIYKVDTKDGAVFHQVELKTGGTANGYVEILNPEVLKGKIVTKGVNFVVNSGEEE</sequence>
<comment type="caution">
    <text evidence="2">The sequence shown here is derived from an EMBL/GenBank/DDBJ whole genome shotgun (WGS) entry which is preliminary data.</text>
</comment>
<organism evidence="2 3">
    <name type="scientific">Lacihabitans lacunae</name>
    <dbReference type="NCBI Taxonomy" id="1028214"/>
    <lineage>
        <taxon>Bacteria</taxon>
        <taxon>Pseudomonadati</taxon>
        <taxon>Bacteroidota</taxon>
        <taxon>Cytophagia</taxon>
        <taxon>Cytophagales</taxon>
        <taxon>Leadbetterellaceae</taxon>
        <taxon>Lacihabitans</taxon>
    </lineage>
</organism>
<accession>A0ABV7YT80</accession>
<dbReference type="PANTHER" id="PTHR30097">
    <property type="entry name" value="CATION EFFLUX SYSTEM PROTEIN CUSB"/>
    <property type="match status" value="1"/>
</dbReference>
<dbReference type="Gene3D" id="2.40.50.100">
    <property type="match status" value="1"/>
</dbReference>
<dbReference type="PANTHER" id="PTHR30097:SF4">
    <property type="entry name" value="SLR6042 PROTEIN"/>
    <property type="match status" value="1"/>
</dbReference>
<keyword evidence="3" id="KW-1185">Reference proteome</keyword>
<evidence type="ECO:0000313" key="3">
    <source>
        <dbReference type="Proteomes" id="UP001595616"/>
    </source>
</evidence>
<proteinExistence type="predicted"/>
<keyword evidence="1" id="KW-0813">Transport</keyword>
<gene>
    <name evidence="2" type="ORF">ACFOOI_05235</name>
</gene>
<reference evidence="3" key="1">
    <citation type="journal article" date="2019" name="Int. J. Syst. Evol. Microbiol.">
        <title>The Global Catalogue of Microorganisms (GCM) 10K type strain sequencing project: providing services to taxonomists for standard genome sequencing and annotation.</title>
        <authorList>
            <consortium name="The Broad Institute Genomics Platform"/>
            <consortium name="The Broad Institute Genome Sequencing Center for Infectious Disease"/>
            <person name="Wu L."/>
            <person name="Ma J."/>
        </authorList>
    </citation>
    <scope>NUCLEOTIDE SEQUENCE [LARGE SCALE GENOMIC DNA]</scope>
    <source>
        <strain evidence="3">CECT 7956</strain>
    </source>
</reference>
<dbReference type="EMBL" id="JBHRYQ010000001">
    <property type="protein sequence ID" value="MFC3810047.1"/>
    <property type="molecule type" value="Genomic_DNA"/>
</dbReference>
<protein>
    <submittedName>
        <fullName evidence="2">Efflux RND transporter periplasmic adaptor subunit</fullName>
    </submittedName>
</protein>
<evidence type="ECO:0000256" key="1">
    <source>
        <dbReference type="ARBA" id="ARBA00022448"/>
    </source>
</evidence>
<dbReference type="Gene3D" id="2.40.30.170">
    <property type="match status" value="1"/>
</dbReference>
<dbReference type="SUPFAM" id="SSF111369">
    <property type="entry name" value="HlyD-like secretion proteins"/>
    <property type="match status" value="1"/>
</dbReference>
<dbReference type="Gene3D" id="2.40.420.20">
    <property type="match status" value="1"/>
</dbReference>
<dbReference type="Proteomes" id="UP001595616">
    <property type="component" value="Unassembled WGS sequence"/>
</dbReference>
<dbReference type="RefSeq" id="WP_379835818.1">
    <property type="nucleotide sequence ID" value="NZ_JBHRYQ010000001.1"/>
</dbReference>
<evidence type="ECO:0000313" key="2">
    <source>
        <dbReference type="EMBL" id="MFC3810047.1"/>
    </source>
</evidence>